<dbReference type="PROSITE" id="PS01124">
    <property type="entry name" value="HTH_ARAC_FAMILY_2"/>
    <property type="match status" value="3"/>
</dbReference>
<sequence length="382" mass="44976">MSVAYIPSLPETQDALVKRTLDYIKHNFKSITMARDVAETFNVGPHQLRYAFARDGLESPKYYLGKLRSEYAMHEVTRTDRPISEIMKDLLYENVHRFTNWYIHHAKLSPIKHRIAFKMETEGKSPSTDTPNEVAIRLKEVIDQNFTRIVNVSEVMEDTVFADVSVRRAFKRANGLYPKEYLIKIQCDHIAKQIEQRGWIKRTILKHVRQTRITGFNLMFKKYYGKTTFDYGREHSYGFTAIVCGEQRWVNQHLMDEILEHLAEEVFTDHQPIRDIQKFYGVHYGNWTKMFLHATGMNAKCVYRALELEASLYLILNTKWSMERIFSVATSGKRSSFCTSFKRHFGLTPTEARKHPERVMRLKDTEQFKKYIEVGVKNIELH</sequence>
<dbReference type="GO" id="GO:0003700">
    <property type="term" value="F:DNA-binding transcription factor activity"/>
    <property type="evidence" value="ECO:0007669"/>
    <property type="project" value="InterPro"/>
</dbReference>
<proteinExistence type="predicted"/>
<evidence type="ECO:0000313" key="4">
    <source>
        <dbReference type="Proteomes" id="UP000221243"/>
    </source>
</evidence>
<dbReference type="PANTHER" id="PTHR43280:SF2">
    <property type="entry name" value="HTH-TYPE TRANSCRIPTIONAL REGULATOR EXSA"/>
    <property type="match status" value="1"/>
</dbReference>
<dbReference type="GO" id="GO:0043565">
    <property type="term" value="F:sequence-specific DNA binding"/>
    <property type="evidence" value="ECO:0007669"/>
    <property type="project" value="InterPro"/>
</dbReference>
<dbReference type="Pfam" id="PF12833">
    <property type="entry name" value="HTH_18"/>
    <property type="match status" value="1"/>
</dbReference>
<dbReference type="EMBL" id="AP017972">
    <property type="protein sequence ID" value="BAW98351.1"/>
    <property type="molecule type" value="Genomic_DNA"/>
</dbReference>
<feature type="domain" description="HTH araC/xylS-type" evidence="2">
    <location>
        <begin position="252"/>
        <end position="355"/>
    </location>
</feature>
<evidence type="ECO:0000259" key="2">
    <source>
        <dbReference type="PROSITE" id="PS01124"/>
    </source>
</evidence>
<dbReference type="OrthoDB" id="29719at10239"/>
<dbReference type="KEGG" id="vg:40075158"/>
<organism evidence="3 4">
    <name type="scientific">Vibrio phage pTD1</name>
    <dbReference type="NCBI Taxonomy" id="1938577"/>
    <lineage>
        <taxon>Viruses</taxon>
        <taxon>Duplodnaviria</taxon>
        <taxon>Heunggongvirae</taxon>
        <taxon>Uroviricota</taxon>
        <taxon>Caudoviricetes</taxon>
        <taxon>Chimalliviridae</taxon>
        <taxon>Gorgonvirinae</taxon>
        <taxon>Tidunavirus</taxon>
        <taxon>Tidunavirus pTD1</taxon>
    </lineage>
</organism>
<dbReference type="RefSeq" id="YP_009599429.1">
    <property type="nucleotide sequence ID" value="NC_041916.1"/>
</dbReference>
<dbReference type="GeneID" id="40075158"/>
<accession>A0A1Q2U330</accession>
<keyword evidence="4" id="KW-1185">Reference proteome</keyword>
<protein>
    <recommendedName>
        <fullName evidence="2">HTH araC/xylS-type domain-containing protein</fullName>
    </recommendedName>
</protein>
<reference evidence="3 4" key="1">
    <citation type="submission" date="2017-01" db="EMBL/GenBank/DDBJ databases">
        <title>Complete Genome Sequence of Vibrio Parahaemolyticus Bacteriophage pTD1.</title>
        <authorList>
            <person name="Midorikawa Y."/>
            <person name="Sano M."/>
        </authorList>
    </citation>
    <scope>NUCLEOTIDE SEQUENCE [LARGE SCALE GENOMIC DNA]</scope>
    <source>
        <strain evidence="3">PTD1</strain>
    </source>
</reference>
<dbReference type="InterPro" id="IPR018060">
    <property type="entry name" value="HTH_AraC"/>
</dbReference>
<evidence type="ECO:0000256" key="1">
    <source>
        <dbReference type="ARBA" id="ARBA00023125"/>
    </source>
</evidence>
<dbReference type="PANTHER" id="PTHR43280">
    <property type="entry name" value="ARAC-FAMILY TRANSCRIPTIONAL REGULATOR"/>
    <property type="match status" value="1"/>
</dbReference>
<dbReference type="Proteomes" id="UP000221243">
    <property type="component" value="Segment"/>
</dbReference>
<dbReference type="Gene3D" id="1.10.10.60">
    <property type="entry name" value="Homeodomain-like"/>
    <property type="match status" value="3"/>
</dbReference>
<keyword evidence="1" id="KW-0238">DNA-binding</keyword>
<feature type="domain" description="HTH araC/xylS-type" evidence="2">
    <location>
        <begin position="136"/>
        <end position="234"/>
    </location>
</feature>
<evidence type="ECO:0000313" key="3">
    <source>
        <dbReference type="EMBL" id="BAW98351.1"/>
    </source>
</evidence>
<feature type="domain" description="HTH araC/xylS-type" evidence="2">
    <location>
        <begin position="18"/>
        <end position="116"/>
    </location>
</feature>
<name>A0A1Q2U330_9CAUD</name>